<dbReference type="InterPro" id="IPR015424">
    <property type="entry name" value="PyrdxlP-dep_Trfase"/>
</dbReference>
<dbReference type="OrthoDB" id="9802328at2"/>
<dbReference type="InterPro" id="IPR004839">
    <property type="entry name" value="Aminotransferase_I/II_large"/>
</dbReference>
<feature type="domain" description="Aminotransferase class I/classII large" evidence="7">
    <location>
        <begin position="33"/>
        <end position="382"/>
    </location>
</feature>
<evidence type="ECO:0000256" key="5">
    <source>
        <dbReference type="ARBA" id="ARBA00022898"/>
    </source>
</evidence>
<dbReference type="PANTHER" id="PTHR46383:SF1">
    <property type="entry name" value="ASPARTATE AMINOTRANSFERASE"/>
    <property type="match status" value="1"/>
</dbReference>
<name>A0A1I5AR05_9FLAO</name>
<dbReference type="PROSITE" id="PS00105">
    <property type="entry name" value="AA_TRANSFER_CLASS_1"/>
    <property type="match status" value="1"/>
</dbReference>
<evidence type="ECO:0000256" key="4">
    <source>
        <dbReference type="ARBA" id="ARBA00022679"/>
    </source>
</evidence>
<keyword evidence="3 6" id="KW-0032">Aminotransferase</keyword>
<evidence type="ECO:0000313" key="8">
    <source>
        <dbReference type="EMBL" id="SFN64875.1"/>
    </source>
</evidence>
<evidence type="ECO:0000256" key="3">
    <source>
        <dbReference type="ARBA" id="ARBA00022576"/>
    </source>
</evidence>
<accession>A0A1I5AR05</accession>
<evidence type="ECO:0000256" key="1">
    <source>
        <dbReference type="ARBA" id="ARBA00001933"/>
    </source>
</evidence>
<dbReference type="Gene3D" id="3.40.640.10">
    <property type="entry name" value="Type I PLP-dependent aspartate aminotransferase-like (Major domain)"/>
    <property type="match status" value="1"/>
</dbReference>
<dbReference type="Gene3D" id="3.90.1150.10">
    <property type="entry name" value="Aspartate Aminotransferase, domain 1"/>
    <property type="match status" value="1"/>
</dbReference>
<keyword evidence="9" id="KW-1185">Reference proteome</keyword>
<evidence type="ECO:0000259" key="7">
    <source>
        <dbReference type="Pfam" id="PF00155"/>
    </source>
</evidence>
<dbReference type="Proteomes" id="UP000199036">
    <property type="component" value="Unassembled WGS sequence"/>
</dbReference>
<dbReference type="CDD" id="cd00609">
    <property type="entry name" value="AAT_like"/>
    <property type="match status" value="1"/>
</dbReference>
<dbReference type="GO" id="GO:0008483">
    <property type="term" value="F:transaminase activity"/>
    <property type="evidence" value="ECO:0007669"/>
    <property type="project" value="UniProtKB-KW"/>
</dbReference>
<proteinExistence type="inferred from homology"/>
<dbReference type="GO" id="GO:0030170">
    <property type="term" value="F:pyridoxal phosphate binding"/>
    <property type="evidence" value="ECO:0007669"/>
    <property type="project" value="InterPro"/>
</dbReference>
<comment type="similarity">
    <text evidence="2 6">Belongs to the class-I pyridoxal-phosphate-dependent aminotransferase family.</text>
</comment>
<comment type="cofactor">
    <cofactor evidence="1 6">
        <name>pyridoxal 5'-phosphate</name>
        <dbReference type="ChEBI" id="CHEBI:597326"/>
    </cofactor>
</comment>
<dbReference type="InterPro" id="IPR015421">
    <property type="entry name" value="PyrdxlP-dep_Trfase_major"/>
</dbReference>
<protein>
    <recommendedName>
        <fullName evidence="6">Aminotransferase</fullName>
        <ecNumber evidence="6">2.6.1.-</ecNumber>
    </recommendedName>
</protein>
<organism evidence="8 9">
    <name type="scientific">Paenimyroides ummariense</name>
    <dbReference type="NCBI Taxonomy" id="913024"/>
    <lineage>
        <taxon>Bacteria</taxon>
        <taxon>Pseudomonadati</taxon>
        <taxon>Bacteroidota</taxon>
        <taxon>Flavobacteriia</taxon>
        <taxon>Flavobacteriales</taxon>
        <taxon>Flavobacteriaceae</taxon>
        <taxon>Paenimyroides</taxon>
    </lineage>
</organism>
<keyword evidence="4 6" id="KW-0808">Transferase</keyword>
<reference evidence="9" key="1">
    <citation type="submission" date="2016-10" db="EMBL/GenBank/DDBJ databases">
        <authorList>
            <person name="Varghese N."/>
            <person name="Submissions S."/>
        </authorList>
    </citation>
    <scope>NUCLEOTIDE SEQUENCE [LARGE SCALE GENOMIC DNA]</scope>
    <source>
        <strain evidence="9">DS-12</strain>
    </source>
</reference>
<dbReference type="Pfam" id="PF00155">
    <property type="entry name" value="Aminotran_1_2"/>
    <property type="match status" value="1"/>
</dbReference>
<dbReference type="AlphaFoldDB" id="A0A1I5AR05"/>
<dbReference type="RefSeq" id="WP_091521922.1">
    <property type="nucleotide sequence ID" value="NZ_FOVI01000008.1"/>
</dbReference>
<dbReference type="InterPro" id="IPR004838">
    <property type="entry name" value="NHTrfase_class1_PyrdxlP-BS"/>
</dbReference>
<dbReference type="InterPro" id="IPR050596">
    <property type="entry name" value="AspAT/PAT-like"/>
</dbReference>
<dbReference type="InterPro" id="IPR015422">
    <property type="entry name" value="PyrdxlP-dep_Trfase_small"/>
</dbReference>
<evidence type="ECO:0000256" key="6">
    <source>
        <dbReference type="RuleBase" id="RU000481"/>
    </source>
</evidence>
<keyword evidence="5" id="KW-0663">Pyridoxal phosphate</keyword>
<dbReference type="STRING" id="913024.SAMN05421741_108140"/>
<dbReference type="SUPFAM" id="SSF53383">
    <property type="entry name" value="PLP-dependent transferases"/>
    <property type="match status" value="1"/>
</dbReference>
<evidence type="ECO:0000313" key="9">
    <source>
        <dbReference type="Proteomes" id="UP000199036"/>
    </source>
</evidence>
<dbReference type="EMBL" id="FOVI01000008">
    <property type="protein sequence ID" value="SFN64875.1"/>
    <property type="molecule type" value="Genomic_DNA"/>
</dbReference>
<dbReference type="GO" id="GO:0006520">
    <property type="term" value="P:amino acid metabolic process"/>
    <property type="evidence" value="ECO:0007669"/>
    <property type="project" value="InterPro"/>
</dbReference>
<sequence>MSTQHLSDRINNLSVSQTLAMAAKARELTALGKDIISLSLGEPDFNTPDFIKEAAKKAIDENWSNYPPVDGYLELKQAIVTKFQRDNGLNYQPANIVVSTGAKQSLYNIAQAMINEGDEVILPAPYWVSYSEIIKMAGGIPVVVPTSVASDFKITPYQLQQAITPKTKMMWFSSPCNPSGSVYNREELTALADVLKNREDIFVVSDEIYEHINFSGSFCSIGSIPGMFERTITVNGVAKAFAMTGWRIGYIGAPEFIAKACTKLQGQVTSGANSIAQRATIAALEAAPSEIGYMVEAFHKRRDLVLHLVNDIKGLEVNVPEGAFYVFPDVSYYFGKTLNGVLINNADDLAMYLLEYANVATVTGDAFGNPNCIRLSYATSETILIEAFKRIKEALKEQ</sequence>
<dbReference type="EC" id="2.6.1.-" evidence="6"/>
<dbReference type="PANTHER" id="PTHR46383">
    <property type="entry name" value="ASPARTATE AMINOTRANSFERASE"/>
    <property type="match status" value="1"/>
</dbReference>
<evidence type="ECO:0000256" key="2">
    <source>
        <dbReference type="ARBA" id="ARBA00007441"/>
    </source>
</evidence>
<dbReference type="FunFam" id="3.40.640.10:FF:000033">
    <property type="entry name" value="Aspartate aminotransferase"/>
    <property type="match status" value="1"/>
</dbReference>
<gene>
    <name evidence="8" type="ORF">SAMN05421741_108140</name>
</gene>